<dbReference type="PANTHER" id="PTHR30466:SF11">
    <property type="entry name" value="FLAVIN-DEPENDENT MONOOXYGENASE, REDUCTASE SUBUNIT HSAB"/>
    <property type="match status" value="1"/>
</dbReference>
<dbReference type="SMART" id="SM00903">
    <property type="entry name" value="Flavin_Reduct"/>
    <property type="match status" value="1"/>
</dbReference>
<name>A0ABW1AXF2_9RHOO</name>
<reference evidence="5" key="1">
    <citation type="journal article" date="2019" name="Int. J. Syst. Evol. Microbiol.">
        <title>The Global Catalogue of Microorganisms (GCM) 10K type strain sequencing project: providing services to taxonomists for standard genome sequencing and annotation.</title>
        <authorList>
            <consortium name="The Broad Institute Genomics Platform"/>
            <consortium name="The Broad Institute Genome Sequencing Center for Infectious Disease"/>
            <person name="Wu L."/>
            <person name="Ma J."/>
        </authorList>
    </citation>
    <scope>NUCLEOTIDE SEQUENCE [LARGE SCALE GENOMIC DNA]</scope>
    <source>
        <strain evidence="5">SHR3</strain>
    </source>
</reference>
<keyword evidence="2 4" id="KW-0560">Oxidoreductase</keyword>
<proteinExistence type="inferred from homology"/>
<accession>A0ABW1AXF2</accession>
<keyword evidence="5" id="KW-1185">Reference proteome</keyword>
<sequence>MSLALNSECVATTANERAVDSAAFRQGMRLMAGAVCIVATGRPGRRAGLTATAVCSVSSEPPRLLACINKSAAAHGAIHLEGRLSVNVLSGAQQAVASRFSTPLFQGEAKFAEGDWKEAHGVPVLGAACAAFVCSVAERVDAGSHTIFICDVLGCSAALSPPENEGLLYFDGRYRHLAPSLPPAEA</sequence>
<dbReference type="Proteomes" id="UP001595974">
    <property type="component" value="Unassembled WGS sequence"/>
</dbReference>
<comment type="caution">
    <text evidence="4">The sequence shown here is derived from an EMBL/GenBank/DDBJ whole genome shotgun (WGS) entry which is preliminary data.</text>
</comment>
<dbReference type="EC" id="1.5.1.-" evidence="4"/>
<dbReference type="PANTHER" id="PTHR30466">
    <property type="entry name" value="FLAVIN REDUCTASE"/>
    <property type="match status" value="1"/>
</dbReference>
<dbReference type="Gene3D" id="2.30.110.10">
    <property type="entry name" value="Electron Transport, Fmn-binding Protein, Chain A"/>
    <property type="match status" value="1"/>
</dbReference>
<evidence type="ECO:0000313" key="4">
    <source>
        <dbReference type="EMBL" id="MFC5771930.1"/>
    </source>
</evidence>
<dbReference type="Pfam" id="PF01613">
    <property type="entry name" value="Flavin_Reduct"/>
    <property type="match status" value="1"/>
</dbReference>
<gene>
    <name evidence="4" type="ORF">ACFPTN_21325</name>
</gene>
<dbReference type="GO" id="GO:0016491">
    <property type="term" value="F:oxidoreductase activity"/>
    <property type="evidence" value="ECO:0007669"/>
    <property type="project" value="UniProtKB-KW"/>
</dbReference>
<comment type="similarity">
    <text evidence="1">Belongs to the non-flavoprotein flavin reductase family.</text>
</comment>
<evidence type="ECO:0000256" key="2">
    <source>
        <dbReference type="ARBA" id="ARBA00023002"/>
    </source>
</evidence>
<dbReference type="RefSeq" id="WP_096444882.1">
    <property type="nucleotide sequence ID" value="NZ_JBHSOG010000102.1"/>
</dbReference>
<dbReference type="InterPro" id="IPR012349">
    <property type="entry name" value="Split_barrel_FMN-bd"/>
</dbReference>
<dbReference type="SUPFAM" id="SSF50475">
    <property type="entry name" value="FMN-binding split barrel"/>
    <property type="match status" value="1"/>
</dbReference>
<feature type="domain" description="Flavin reductase like" evidence="3">
    <location>
        <begin position="28"/>
        <end position="176"/>
    </location>
</feature>
<evidence type="ECO:0000313" key="5">
    <source>
        <dbReference type="Proteomes" id="UP001595974"/>
    </source>
</evidence>
<protein>
    <submittedName>
        <fullName evidence="4">Flavin reductase family protein</fullName>
        <ecNumber evidence="4">1.5.1.-</ecNumber>
    </submittedName>
</protein>
<evidence type="ECO:0000256" key="1">
    <source>
        <dbReference type="ARBA" id="ARBA00008898"/>
    </source>
</evidence>
<dbReference type="InterPro" id="IPR002563">
    <property type="entry name" value="Flavin_Rdtase-like_dom"/>
</dbReference>
<dbReference type="EMBL" id="JBHSOG010000102">
    <property type="protein sequence ID" value="MFC5771930.1"/>
    <property type="molecule type" value="Genomic_DNA"/>
</dbReference>
<dbReference type="InterPro" id="IPR050268">
    <property type="entry name" value="NADH-dep_flavin_reductase"/>
</dbReference>
<organism evidence="4 5">
    <name type="scientific">Thauera sinica</name>
    <dbReference type="NCBI Taxonomy" id="2665146"/>
    <lineage>
        <taxon>Bacteria</taxon>
        <taxon>Pseudomonadati</taxon>
        <taxon>Pseudomonadota</taxon>
        <taxon>Betaproteobacteria</taxon>
        <taxon>Rhodocyclales</taxon>
        <taxon>Zoogloeaceae</taxon>
        <taxon>Thauera</taxon>
    </lineage>
</organism>
<evidence type="ECO:0000259" key="3">
    <source>
        <dbReference type="SMART" id="SM00903"/>
    </source>
</evidence>